<proteinExistence type="inferred from homology"/>
<comment type="domain">
    <text evidence="10">The last Arg residue of the ACP-binding site is essential for the weak association between ACP/AcpP and FabH.</text>
</comment>
<dbReference type="GO" id="GO:0044550">
    <property type="term" value="P:secondary metabolite biosynthetic process"/>
    <property type="evidence" value="ECO:0007669"/>
    <property type="project" value="TreeGrafter"/>
</dbReference>
<dbReference type="RefSeq" id="WP_092317826.1">
    <property type="nucleotide sequence ID" value="NZ_FOKY01000001.1"/>
</dbReference>
<keyword evidence="14" id="KW-1185">Reference proteome</keyword>
<dbReference type="Pfam" id="PF08545">
    <property type="entry name" value="ACP_syn_III"/>
    <property type="match status" value="1"/>
</dbReference>
<feature type="domain" description="Beta-ketoacyl-[acyl-carrier-protein] synthase III C-terminal" evidence="11">
    <location>
        <begin position="221"/>
        <end position="309"/>
    </location>
</feature>
<comment type="subunit">
    <text evidence="10">Homodimer.</text>
</comment>
<dbReference type="EC" id="2.3.1.180" evidence="10"/>
<evidence type="ECO:0000256" key="7">
    <source>
        <dbReference type="ARBA" id="ARBA00023160"/>
    </source>
</evidence>
<keyword evidence="8 10" id="KW-0511">Multifunctional enzyme</keyword>
<evidence type="ECO:0000313" key="14">
    <source>
        <dbReference type="Proteomes" id="UP000240042"/>
    </source>
</evidence>
<dbReference type="HAMAP" id="MF_01815">
    <property type="entry name" value="FabH"/>
    <property type="match status" value="1"/>
</dbReference>
<dbReference type="GO" id="GO:0006633">
    <property type="term" value="P:fatty acid biosynthetic process"/>
    <property type="evidence" value="ECO:0007669"/>
    <property type="project" value="UniProtKB-UniRule"/>
</dbReference>
<dbReference type="AlphaFoldDB" id="A0A1I1D8F3"/>
<evidence type="ECO:0000313" key="13">
    <source>
        <dbReference type="EMBL" id="SFB70672.1"/>
    </source>
</evidence>
<comment type="subcellular location">
    <subcellularLocation>
        <location evidence="10">Cytoplasm</location>
    </subcellularLocation>
</comment>
<keyword evidence="9 10" id="KW-0012">Acyltransferase</keyword>
<feature type="active site" evidence="10">
    <location>
        <position position="110"/>
    </location>
</feature>
<accession>A0A1I1D8F3</accession>
<dbReference type="STRING" id="34097.SAMN02745150_00370"/>
<dbReference type="InterPro" id="IPR016039">
    <property type="entry name" value="Thiolase-like"/>
</dbReference>
<evidence type="ECO:0000259" key="12">
    <source>
        <dbReference type="Pfam" id="PF08545"/>
    </source>
</evidence>
<dbReference type="GO" id="GO:0005737">
    <property type="term" value="C:cytoplasm"/>
    <property type="evidence" value="ECO:0007669"/>
    <property type="project" value="UniProtKB-SubCell"/>
</dbReference>
<dbReference type="PANTHER" id="PTHR34069:SF2">
    <property type="entry name" value="BETA-KETOACYL-[ACYL-CARRIER-PROTEIN] SYNTHASE III"/>
    <property type="match status" value="1"/>
</dbReference>
<dbReference type="InterPro" id="IPR004655">
    <property type="entry name" value="FabH"/>
</dbReference>
<dbReference type="NCBIfam" id="TIGR00747">
    <property type="entry name" value="fabH"/>
    <property type="match status" value="1"/>
</dbReference>
<gene>
    <name evidence="10" type="primary">fabH</name>
    <name evidence="13" type="ORF">SAMN02745150_00370</name>
</gene>
<keyword evidence="7 10" id="KW-0275">Fatty acid biosynthesis</keyword>
<evidence type="ECO:0000256" key="2">
    <source>
        <dbReference type="ARBA" id="ARBA00022490"/>
    </source>
</evidence>
<dbReference type="EMBL" id="FOKY01000001">
    <property type="protein sequence ID" value="SFB70672.1"/>
    <property type="molecule type" value="Genomic_DNA"/>
</dbReference>
<evidence type="ECO:0000256" key="3">
    <source>
        <dbReference type="ARBA" id="ARBA00022516"/>
    </source>
</evidence>
<feature type="active site" evidence="10">
    <location>
        <position position="266"/>
    </location>
</feature>
<dbReference type="NCBIfam" id="NF006829">
    <property type="entry name" value="PRK09352.1"/>
    <property type="match status" value="1"/>
</dbReference>
<comment type="function">
    <text evidence="10">Catalyzes the condensation reaction of fatty acid synthesis by the addition to an acyl acceptor of two carbons from malonyl-ACP. Catalyzes the first condensation reaction which initiates fatty acid synthesis and may therefore play a role in governing the total rate of fatty acid production. Possesses both acetoacetyl-ACP synthase and acetyl transacylase activities. Its substrate specificity determines the biosynthesis of branched-chain and/or straight-chain of fatty acids.</text>
</comment>
<sequence length="309" mass="33593">MGIGINKIGIYVPKNVKTNEDLSKIVDTTHEWIVSRTGIKTRYIADPDETTLDMALAASRKALENSDPNSIDLIVCSTVTPDFRFPSIAALVQKELNIPGIPAFDIGPACAGFIYVLTAAEAYIKSGFARKVLCITAERLSSIIDWTDRNTCVLFGDAATAFVVEDRGQHKIIKTVFGGDGTFGDLLYAKETNGECFIRMDGTAVFKQAVRIMDEQIRNVCSQAGINLKDIDLLVPHQANLRIIQAVGERLGLEKKAFVDVDKYANTSSCTIPLALADAETQGILKKDMLVATVALGGGFTWGASLIRW</sequence>
<dbReference type="Pfam" id="PF08541">
    <property type="entry name" value="ACP_syn_III_C"/>
    <property type="match status" value="1"/>
</dbReference>
<evidence type="ECO:0000256" key="1">
    <source>
        <dbReference type="ARBA" id="ARBA00008642"/>
    </source>
</evidence>
<dbReference type="OrthoDB" id="9815506at2"/>
<feature type="region of interest" description="ACP-binding" evidence="10">
    <location>
        <begin position="238"/>
        <end position="242"/>
    </location>
</feature>
<keyword evidence="5 10" id="KW-0276">Fatty acid metabolism</keyword>
<keyword evidence="3 10" id="KW-0444">Lipid biosynthesis</keyword>
<comment type="pathway">
    <text evidence="10">Lipid metabolism; fatty acid biosynthesis.</text>
</comment>
<dbReference type="Gene3D" id="3.40.47.10">
    <property type="match status" value="1"/>
</dbReference>
<keyword evidence="2 10" id="KW-0963">Cytoplasm</keyword>
<evidence type="ECO:0000256" key="5">
    <source>
        <dbReference type="ARBA" id="ARBA00022832"/>
    </source>
</evidence>
<comment type="similarity">
    <text evidence="1 10">Belongs to the thiolase-like superfamily. FabH family.</text>
</comment>
<evidence type="ECO:0000256" key="6">
    <source>
        <dbReference type="ARBA" id="ARBA00023098"/>
    </source>
</evidence>
<evidence type="ECO:0000256" key="4">
    <source>
        <dbReference type="ARBA" id="ARBA00022679"/>
    </source>
</evidence>
<name>A0A1I1D8F3_BREAD</name>
<dbReference type="GO" id="GO:0033818">
    <property type="term" value="F:beta-ketoacyl-acyl-carrier-protein synthase III activity"/>
    <property type="evidence" value="ECO:0007669"/>
    <property type="project" value="UniProtKB-UniRule"/>
</dbReference>
<dbReference type="Proteomes" id="UP000240042">
    <property type="component" value="Unassembled WGS sequence"/>
</dbReference>
<evidence type="ECO:0000256" key="10">
    <source>
        <dbReference type="HAMAP-Rule" id="MF_01815"/>
    </source>
</evidence>
<keyword evidence="6 10" id="KW-0443">Lipid metabolism</keyword>
<organism evidence="13 14">
    <name type="scientific">Brevinema andersonii</name>
    <dbReference type="NCBI Taxonomy" id="34097"/>
    <lineage>
        <taxon>Bacteria</taxon>
        <taxon>Pseudomonadati</taxon>
        <taxon>Spirochaetota</taxon>
        <taxon>Spirochaetia</taxon>
        <taxon>Brevinematales</taxon>
        <taxon>Brevinemataceae</taxon>
        <taxon>Brevinema</taxon>
    </lineage>
</organism>
<dbReference type="InterPro" id="IPR013751">
    <property type="entry name" value="ACP_syn_III_N"/>
</dbReference>
<reference evidence="14" key="1">
    <citation type="submission" date="2016-10" db="EMBL/GenBank/DDBJ databases">
        <authorList>
            <person name="Varghese N."/>
            <person name="Submissions S."/>
        </authorList>
    </citation>
    <scope>NUCLEOTIDE SEQUENCE [LARGE SCALE GENOMIC DNA]</scope>
    <source>
        <strain evidence="14">ATCC 43811</strain>
    </source>
</reference>
<dbReference type="GO" id="GO:0004315">
    <property type="term" value="F:3-oxoacyl-[acyl-carrier-protein] synthase activity"/>
    <property type="evidence" value="ECO:0007669"/>
    <property type="project" value="InterPro"/>
</dbReference>
<evidence type="ECO:0000256" key="8">
    <source>
        <dbReference type="ARBA" id="ARBA00023268"/>
    </source>
</evidence>
<evidence type="ECO:0000259" key="11">
    <source>
        <dbReference type="Pfam" id="PF08541"/>
    </source>
</evidence>
<feature type="active site" evidence="10">
    <location>
        <position position="237"/>
    </location>
</feature>
<evidence type="ECO:0000256" key="9">
    <source>
        <dbReference type="ARBA" id="ARBA00023315"/>
    </source>
</evidence>
<dbReference type="InterPro" id="IPR013747">
    <property type="entry name" value="ACP_syn_III_C"/>
</dbReference>
<dbReference type="SUPFAM" id="SSF53901">
    <property type="entry name" value="Thiolase-like"/>
    <property type="match status" value="1"/>
</dbReference>
<dbReference type="PANTHER" id="PTHR34069">
    <property type="entry name" value="3-OXOACYL-[ACYL-CARRIER-PROTEIN] SYNTHASE 3"/>
    <property type="match status" value="1"/>
</dbReference>
<protein>
    <recommendedName>
        <fullName evidence="10">Beta-ketoacyl-[acyl-carrier-protein] synthase III</fullName>
        <shortName evidence="10">Beta-ketoacyl-ACP synthase III</shortName>
        <shortName evidence="10">KAS III</shortName>
        <ecNumber evidence="10">2.3.1.180</ecNumber>
    </recommendedName>
    <alternativeName>
        <fullName evidence="10">3-oxoacyl-[acyl-carrier-protein] synthase 3</fullName>
    </alternativeName>
    <alternativeName>
        <fullName evidence="10">3-oxoacyl-[acyl-carrier-protein] synthase III</fullName>
    </alternativeName>
</protein>
<dbReference type="UniPathway" id="UPA00094"/>
<comment type="catalytic activity">
    <reaction evidence="10">
        <text>malonyl-[ACP] + acetyl-CoA + H(+) = 3-oxobutanoyl-[ACP] + CO2 + CoA</text>
        <dbReference type="Rhea" id="RHEA:12080"/>
        <dbReference type="Rhea" id="RHEA-COMP:9623"/>
        <dbReference type="Rhea" id="RHEA-COMP:9625"/>
        <dbReference type="ChEBI" id="CHEBI:15378"/>
        <dbReference type="ChEBI" id="CHEBI:16526"/>
        <dbReference type="ChEBI" id="CHEBI:57287"/>
        <dbReference type="ChEBI" id="CHEBI:57288"/>
        <dbReference type="ChEBI" id="CHEBI:78449"/>
        <dbReference type="ChEBI" id="CHEBI:78450"/>
        <dbReference type="EC" id="2.3.1.180"/>
    </reaction>
</comment>
<dbReference type="CDD" id="cd00830">
    <property type="entry name" value="KAS_III"/>
    <property type="match status" value="1"/>
</dbReference>
<keyword evidence="4 10" id="KW-0808">Transferase</keyword>
<feature type="domain" description="Beta-ketoacyl-[acyl-carrier-protein] synthase III N-terminal" evidence="12">
    <location>
        <begin position="104"/>
        <end position="181"/>
    </location>
</feature>